<keyword evidence="1" id="KW-0732">Signal</keyword>
<feature type="signal peptide" evidence="1">
    <location>
        <begin position="1"/>
        <end position="21"/>
    </location>
</feature>
<proteinExistence type="predicted"/>
<evidence type="ECO:0000256" key="1">
    <source>
        <dbReference type="SAM" id="SignalP"/>
    </source>
</evidence>
<dbReference type="InterPro" id="IPR032252">
    <property type="entry name" value="DUF4827"/>
</dbReference>
<feature type="chain" id="PRO_5037168429" evidence="1">
    <location>
        <begin position="22"/>
        <end position="174"/>
    </location>
</feature>
<accession>A0A940DKI5</accession>
<reference evidence="2" key="1">
    <citation type="submission" date="2020-10" db="EMBL/GenBank/DDBJ databases">
        <authorList>
            <person name="Gilroy R."/>
        </authorList>
    </citation>
    <scope>NUCLEOTIDE SEQUENCE</scope>
    <source>
        <strain evidence="2">3924</strain>
    </source>
</reference>
<comment type="caution">
    <text evidence="2">The sequence shown here is derived from an EMBL/GenBank/DDBJ whole genome shotgun (WGS) entry which is preliminary data.</text>
</comment>
<name>A0A940DKI5_9BACT</name>
<evidence type="ECO:0000313" key="3">
    <source>
        <dbReference type="Proteomes" id="UP000712007"/>
    </source>
</evidence>
<dbReference type="AlphaFoldDB" id="A0A940DKI5"/>
<dbReference type="Proteomes" id="UP000712007">
    <property type="component" value="Unassembled WGS sequence"/>
</dbReference>
<dbReference type="SUPFAM" id="SSF54534">
    <property type="entry name" value="FKBP-like"/>
    <property type="match status" value="1"/>
</dbReference>
<dbReference type="PROSITE" id="PS51257">
    <property type="entry name" value="PROKAR_LIPOPROTEIN"/>
    <property type="match status" value="1"/>
</dbReference>
<dbReference type="GO" id="GO:0003755">
    <property type="term" value="F:peptidyl-prolyl cis-trans isomerase activity"/>
    <property type="evidence" value="ECO:0007669"/>
    <property type="project" value="InterPro"/>
</dbReference>
<evidence type="ECO:0000313" key="2">
    <source>
        <dbReference type="EMBL" id="MBO8440645.1"/>
    </source>
</evidence>
<dbReference type="EMBL" id="JADIMV010000140">
    <property type="protein sequence ID" value="MBO8440645.1"/>
    <property type="molecule type" value="Genomic_DNA"/>
</dbReference>
<protein>
    <submittedName>
        <fullName evidence="2">DUF4827 family protein</fullName>
    </submittedName>
</protein>
<organism evidence="2 3">
    <name type="scientific">Candidatus Aphodosoma intestinipullorum</name>
    <dbReference type="NCBI Taxonomy" id="2840674"/>
    <lineage>
        <taxon>Bacteria</taxon>
        <taxon>Pseudomonadati</taxon>
        <taxon>Bacteroidota</taxon>
        <taxon>Bacteroidia</taxon>
        <taxon>Bacteroidales</taxon>
        <taxon>Candidatus Aphodosoma</taxon>
    </lineage>
</organism>
<gene>
    <name evidence="2" type="ORF">IAC51_08375</name>
</gene>
<reference evidence="2" key="2">
    <citation type="journal article" date="2021" name="PeerJ">
        <title>Extensive microbial diversity within the chicken gut microbiome revealed by metagenomics and culture.</title>
        <authorList>
            <person name="Gilroy R."/>
            <person name="Ravi A."/>
            <person name="Getino M."/>
            <person name="Pursley I."/>
            <person name="Horton D.L."/>
            <person name="Alikhan N.F."/>
            <person name="Baker D."/>
            <person name="Gharbi K."/>
            <person name="Hall N."/>
            <person name="Watson M."/>
            <person name="Adriaenssens E.M."/>
            <person name="Foster-Nyarko E."/>
            <person name="Jarju S."/>
            <person name="Secka A."/>
            <person name="Antonio M."/>
            <person name="Oren A."/>
            <person name="Chaudhuri R.R."/>
            <person name="La Ragione R."/>
            <person name="Hildebrand F."/>
            <person name="Pallen M.J."/>
        </authorList>
    </citation>
    <scope>NUCLEOTIDE SEQUENCE</scope>
    <source>
        <strain evidence="2">3924</strain>
    </source>
</reference>
<sequence length="174" mass="20192">MKRLMLFVSVCVLLLMSAACERSSNYSQQLKREQRQIDEYLSREGYTLLDEFPSDTVFGEKEMYHFPDGIYIQILEKGVGDTIRHGDEIILRYRKSTLDEYAVVEDYWNTMDRPYPDVIKMGDLTNSCEGWQDAFDVMQRSGAHANVIVPSQLGRDATNVIPYLYEMKIRAVPK</sequence>
<dbReference type="InterPro" id="IPR046357">
    <property type="entry name" value="PPIase_dom_sf"/>
</dbReference>
<dbReference type="Gene3D" id="3.10.50.40">
    <property type="match status" value="1"/>
</dbReference>
<dbReference type="Pfam" id="PF16109">
    <property type="entry name" value="DUF4827"/>
    <property type="match status" value="1"/>
</dbReference>